<keyword evidence="3" id="KW-1185">Reference proteome</keyword>
<name>A0A7W6FNY9_9SPHN</name>
<evidence type="ECO:0000256" key="1">
    <source>
        <dbReference type="SAM" id="Phobius"/>
    </source>
</evidence>
<dbReference type="Proteomes" id="UP000571950">
    <property type="component" value="Unassembled WGS sequence"/>
</dbReference>
<evidence type="ECO:0008006" key="4">
    <source>
        <dbReference type="Google" id="ProtNLM"/>
    </source>
</evidence>
<feature type="transmembrane region" description="Helical" evidence="1">
    <location>
        <begin position="38"/>
        <end position="55"/>
    </location>
</feature>
<feature type="transmembrane region" description="Helical" evidence="1">
    <location>
        <begin position="6"/>
        <end position="26"/>
    </location>
</feature>
<feature type="transmembrane region" description="Helical" evidence="1">
    <location>
        <begin position="67"/>
        <end position="87"/>
    </location>
</feature>
<evidence type="ECO:0000313" key="3">
    <source>
        <dbReference type="Proteomes" id="UP000571950"/>
    </source>
</evidence>
<gene>
    <name evidence="2" type="ORF">GGR43_001046</name>
</gene>
<accession>A0A7W6FNY9</accession>
<proteinExistence type="predicted"/>
<dbReference type="EMBL" id="JACIDT010000003">
    <property type="protein sequence ID" value="MBB3925333.1"/>
    <property type="molecule type" value="Genomic_DNA"/>
</dbReference>
<comment type="caution">
    <text evidence="2">The sequence shown here is derived from an EMBL/GenBank/DDBJ whole genome shotgun (WGS) entry which is preliminary data.</text>
</comment>
<feature type="transmembrane region" description="Helical" evidence="1">
    <location>
        <begin position="99"/>
        <end position="120"/>
    </location>
</feature>
<evidence type="ECO:0000313" key="2">
    <source>
        <dbReference type="EMBL" id="MBB3925333.1"/>
    </source>
</evidence>
<protein>
    <recommendedName>
        <fullName evidence="4">DUF1453 domain-containing protein</fullName>
    </recommendedName>
</protein>
<organism evidence="2 3">
    <name type="scientific">Sphingobium jiangsuense</name>
    <dbReference type="NCBI Taxonomy" id="870476"/>
    <lineage>
        <taxon>Bacteria</taxon>
        <taxon>Pseudomonadati</taxon>
        <taxon>Pseudomonadota</taxon>
        <taxon>Alphaproteobacteria</taxon>
        <taxon>Sphingomonadales</taxon>
        <taxon>Sphingomonadaceae</taxon>
        <taxon>Sphingobium</taxon>
    </lineage>
</organism>
<keyword evidence="1" id="KW-0812">Transmembrane</keyword>
<dbReference type="AlphaFoldDB" id="A0A7W6FNY9"/>
<feature type="transmembrane region" description="Helical" evidence="1">
    <location>
        <begin position="140"/>
        <end position="160"/>
    </location>
</feature>
<reference evidence="2 3" key="1">
    <citation type="submission" date="2020-08" db="EMBL/GenBank/DDBJ databases">
        <title>Genomic Encyclopedia of Type Strains, Phase IV (KMG-IV): sequencing the most valuable type-strain genomes for metagenomic binning, comparative biology and taxonomic classification.</title>
        <authorList>
            <person name="Goeker M."/>
        </authorList>
    </citation>
    <scope>NUCLEOTIDE SEQUENCE [LARGE SCALE GENOMIC DNA]</scope>
    <source>
        <strain evidence="2 3">DSM 26189</strain>
    </source>
</reference>
<keyword evidence="1" id="KW-0472">Membrane</keyword>
<keyword evidence="1" id="KW-1133">Transmembrane helix</keyword>
<dbReference type="RefSeq" id="WP_188070906.1">
    <property type="nucleotide sequence ID" value="NZ_BSPS01000009.1"/>
</dbReference>
<sequence length="178" mass="19532">MPGTPIPLWAALAAGAILLLLGWRWVRKPREREIRHQRLWIMPTLLTAIILPLLYLQPHPPFRLRDYAIFAIALALGGATGAIRARATTLRYDHDTQRLMGGFSLSALLLLLPVGIARYVSRTWLGIGPEAVHHGDAKAIIGSLLFVATMLIAHRGLLYIRAVRALDAATGDGAPQKD</sequence>